<keyword evidence="2" id="KW-1185">Reference proteome</keyword>
<accession>A0ACB9ZTK2</accession>
<proteinExistence type="predicted"/>
<evidence type="ECO:0000313" key="2">
    <source>
        <dbReference type="Proteomes" id="UP001060085"/>
    </source>
</evidence>
<dbReference type="Proteomes" id="UP001060085">
    <property type="component" value="Linkage Group LG08"/>
</dbReference>
<name>A0ACB9ZTK2_CATRO</name>
<organism evidence="1 2">
    <name type="scientific">Catharanthus roseus</name>
    <name type="common">Madagascar periwinkle</name>
    <name type="synonym">Vinca rosea</name>
    <dbReference type="NCBI Taxonomy" id="4058"/>
    <lineage>
        <taxon>Eukaryota</taxon>
        <taxon>Viridiplantae</taxon>
        <taxon>Streptophyta</taxon>
        <taxon>Embryophyta</taxon>
        <taxon>Tracheophyta</taxon>
        <taxon>Spermatophyta</taxon>
        <taxon>Magnoliopsida</taxon>
        <taxon>eudicotyledons</taxon>
        <taxon>Gunneridae</taxon>
        <taxon>Pentapetalae</taxon>
        <taxon>asterids</taxon>
        <taxon>lamiids</taxon>
        <taxon>Gentianales</taxon>
        <taxon>Apocynaceae</taxon>
        <taxon>Rauvolfioideae</taxon>
        <taxon>Vinceae</taxon>
        <taxon>Catharanthinae</taxon>
        <taxon>Catharanthus</taxon>
    </lineage>
</organism>
<evidence type="ECO:0000313" key="1">
    <source>
        <dbReference type="EMBL" id="KAI5650277.1"/>
    </source>
</evidence>
<dbReference type="EMBL" id="CM044708">
    <property type="protein sequence ID" value="KAI5650277.1"/>
    <property type="molecule type" value="Genomic_DNA"/>
</dbReference>
<sequence>MLFFAATTLVGRLGLFMLGGVHPSLAAKEDIIIMACVFPFISLPDRKYPLRTLSIIRGSDSLGQQLIDRWGWDFNVRALAGLVHKFPVKRVDKRRRQRLAGEKGFLYQYPVNKGSECTNAYREESDSESNLVENEQSIWATGDKTTSLDNKKGTSNHLIIIV</sequence>
<gene>
    <name evidence="1" type="ORF">M9H77_36282</name>
</gene>
<comment type="caution">
    <text evidence="1">The sequence shown here is derived from an EMBL/GenBank/DDBJ whole genome shotgun (WGS) entry which is preliminary data.</text>
</comment>
<reference evidence="2" key="1">
    <citation type="journal article" date="2023" name="Nat. Plants">
        <title>Single-cell RNA sequencing provides a high-resolution roadmap for understanding the multicellular compartmentation of specialized metabolism.</title>
        <authorList>
            <person name="Sun S."/>
            <person name="Shen X."/>
            <person name="Li Y."/>
            <person name="Li Y."/>
            <person name="Wang S."/>
            <person name="Li R."/>
            <person name="Zhang H."/>
            <person name="Shen G."/>
            <person name="Guo B."/>
            <person name="Wei J."/>
            <person name="Xu J."/>
            <person name="St-Pierre B."/>
            <person name="Chen S."/>
            <person name="Sun C."/>
        </authorList>
    </citation>
    <scope>NUCLEOTIDE SEQUENCE [LARGE SCALE GENOMIC DNA]</scope>
</reference>
<protein>
    <submittedName>
        <fullName evidence="1">Uncharacterized protein</fullName>
    </submittedName>
</protein>